<dbReference type="EMBL" id="QRCT01000045">
    <property type="protein sequence ID" value="RDU22806.1"/>
    <property type="molecule type" value="Genomic_DNA"/>
</dbReference>
<keyword evidence="3" id="KW-1185">Reference proteome</keyword>
<proteinExistence type="predicted"/>
<feature type="signal peptide" evidence="1">
    <location>
        <begin position="1"/>
        <end position="19"/>
    </location>
</feature>
<keyword evidence="1" id="KW-0732">Signal</keyword>
<feature type="chain" id="PRO_5016893335" description="D-isomer specific 2-hydroxyacid dehydrogenase NAD-binding domain-containing protein" evidence="1">
    <location>
        <begin position="20"/>
        <end position="158"/>
    </location>
</feature>
<dbReference type="Proteomes" id="UP000255036">
    <property type="component" value="Unassembled WGS sequence"/>
</dbReference>
<dbReference type="RefSeq" id="WP_115482568.1">
    <property type="nucleotide sequence ID" value="NZ_QRCT01000045.1"/>
</dbReference>
<sequence>MKKGCVAILSTVLGAVAGAATSKVISDKTINQKAEKVDKFKSYYNMLNQWLLIKQEGKSLESWFIENEYKTVAIYGMGEMGNRLYDELNNTSINVKYGIDKNAGATYSDLEVCSLDDCLEEVDVVIVTAIFAFDEIEEEIGDIILAPIVSLEDVVYEL</sequence>
<accession>A0A371ATA3</accession>
<dbReference type="OrthoDB" id="2059500at2"/>
<protein>
    <recommendedName>
        <fullName evidence="4">D-isomer specific 2-hydroxyacid dehydrogenase NAD-binding domain-containing protein</fullName>
    </recommendedName>
</protein>
<comment type="caution">
    <text evidence="2">The sequence shown here is derived from an EMBL/GenBank/DDBJ whole genome shotgun (WGS) entry which is preliminary data.</text>
</comment>
<evidence type="ECO:0008006" key="4">
    <source>
        <dbReference type="Google" id="ProtNLM"/>
    </source>
</evidence>
<evidence type="ECO:0000313" key="3">
    <source>
        <dbReference type="Proteomes" id="UP000255036"/>
    </source>
</evidence>
<name>A0A371ATA3_9FIRM</name>
<reference evidence="2 3" key="1">
    <citation type="submission" date="2018-07" db="EMBL/GenBank/DDBJ databases">
        <title>Anaerosacharophilus polymeroproducens gen. nov. sp. nov., an anaerobic bacterium isolated from salt field.</title>
        <authorList>
            <person name="Kim W."/>
            <person name="Yang S.-H."/>
            <person name="Oh J."/>
            <person name="Lee J.-H."/>
            <person name="Kwon K.K."/>
        </authorList>
    </citation>
    <scope>NUCLEOTIDE SEQUENCE [LARGE SCALE GENOMIC DNA]</scope>
    <source>
        <strain evidence="2 3">MCWD5</strain>
    </source>
</reference>
<gene>
    <name evidence="2" type="ORF">DWV06_12730</name>
</gene>
<dbReference type="SUPFAM" id="SSF51735">
    <property type="entry name" value="NAD(P)-binding Rossmann-fold domains"/>
    <property type="match status" value="1"/>
</dbReference>
<evidence type="ECO:0000256" key="1">
    <source>
        <dbReference type="SAM" id="SignalP"/>
    </source>
</evidence>
<dbReference type="InterPro" id="IPR036291">
    <property type="entry name" value="NAD(P)-bd_dom_sf"/>
</dbReference>
<organism evidence="2 3">
    <name type="scientific">Anaerosacchariphilus polymeriproducens</name>
    <dbReference type="NCBI Taxonomy" id="1812858"/>
    <lineage>
        <taxon>Bacteria</taxon>
        <taxon>Bacillati</taxon>
        <taxon>Bacillota</taxon>
        <taxon>Clostridia</taxon>
        <taxon>Lachnospirales</taxon>
        <taxon>Lachnospiraceae</taxon>
        <taxon>Anaerosacchariphilus</taxon>
    </lineage>
</organism>
<dbReference type="Gene3D" id="3.40.50.720">
    <property type="entry name" value="NAD(P)-binding Rossmann-like Domain"/>
    <property type="match status" value="1"/>
</dbReference>
<evidence type="ECO:0000313" key="2">
    <source>
        <dbReference type="EMBL" id="RDU22806.1"/>
    </source>
</evidence>
<dbReference type="AlphaFoldDB" id="A0A371ATA3"/>